<evidence type="ECO:0000313" key="4">
    <source>
        <dbReference type="EMBL" id="OGG67074.1"/>
    </source>
</evidence>
<comment type="caution">
    <text evidence="4">The sequence shown here is derived from an EMBL/GenBank/DDBJ whole genome shotgun (WGS) entry which is preliminary data.</text>
</comment>
<protein>
    <recommendedName>
        <fullName evidence="6">Hydrolase TatD</fullName>
    </recommendedName>
</protein>
<dbReference type="GO" id="GO:0005829">
    <property type="term" value="C:cytosol"/>
    <property type="evidence" value="ECO:0007669"/>
    <property type="project" value="TreeGrafter"/>
</dbReference>
<dbReference type="Gene3D" id="3.20.20.140">
    <property type="entry name" value="Metal-dependent hydrolases"/>
    <property type="match status" value="1"/>
</dbReference>
<keyword evidence="1" id="KW-0378">Hydrolase</keyword>
<keyword evidence="2" id="KW-0479">Metal-binding</keyword>
<reference evidence="4 5" key="1">
    <citation type="journal article" date="2016" name="Nat. Commun.">
        <title>Thousands of microbial genomes shed light on interconnected biogeochemical processes in an aquifer system.</title>
        <authorList>
            <person name="Anantharaman K."/>
            <person name="Brown C.T."/>
            <person name="Hug L.A."/>
            <person name="Sharon I."/>
            <person name="Castelle C.J."/>
            <person name="Probst A.J."/>
            <person name="Thomas B.C."/>
            <person name="Singh A."/>
            <person name="Wilkins M.J."/>
            <person name="Karaoz U."/>
            <person name="Brodie E.L."/>
            <person name="Williams K.H."/>
            <person name="Hubbard S.S."/>
            <person name="Banfield J.F."/>
        </authorList>
    </citation>
    <scope>NUCLEOTIDE SEQUENCE [LARGE SCALE GENOMIC DNA]</scope>
</reference>
<dbReference type="InterPro" id="IPR001130">
    <property type="entry name" value="TatD-like"/>
</dbReference>
<sequence length="299" mass="33398">MERKMKYFDAHTHVNFAAYNEDREAVILRAKEAGVAMNVVGTQLDTSASAVALADAYEHVYATIGLHPIHTAKSYHDPEELGPSFAPPSRKASDGQGKASEGKGRSGGFTSRGETFDPNVYEEMGKHARVIAIGECGLDYYRCDETTKGLQKKVFIEHIELANRLKKPLMLHVRPSDGRDAYDDALGALKAHAKVKGDVHFFAGNWETAKKFLDFGFTLSFTGVLTFTHDYDEVVRNAPLDMLLSETDAPYVTPVPHRGKRNKPIFVTEVVRAIARIRGQDFDEVAFQLMENARRVFRF</sequence>
<feature type="binding site" evidence="2">
    <location>
        <position position="248"/>
    </location>
    <ligand>
        <name>a divalent metal cation</name>
        <dbReference type="ChEBI" id="CHEBI:60240"/>
        <label>1</label>
    </ligand>
</feature>
<dbReference type="AlphaFoldDB" id="A0A1F6E050"/>
<organism evidence="4 5">
    <name type="scientific">Candidatus Kaiserbacteria bacterium RIFCSPHIGHO2_02_FULL_59_21</name>
    <dbReference type="NCBI Taxonomy" id="1798500"/>
    <lineage>
        <taxon>Bacteria</taxon>
        <taxon>Candidatus Kaiseribacteriota</taxon>
    </lineage>
</organism>
<feature type="binding site" evidence="2">
    <location>
        <position position="172"/>
    </location>
    <ligand>
        <name>a divalent metal cation</name>
        <dbReference type="ChEBI" id="CHEBI:60240"/>
        <label>2</label>
    </ligand>
</feature>
<dbReference type="EMBL" id="MFLN01000029">
    <property type="protein sequence ID" value="OGG67074.1"/>
    <property type="molecule type" value="Genomic_DNA"/>
</dbReference>
<evidence type="ECO:0000256" key="2">
    <source>
        <dbReference type="PIRSR" id="PIRSR005902-1"/>
    </source>
</evidence>
<feature type="binding site" evidence="2">
    <location>
        <position position="135"/>
    </location>
    <ligand>
        <name>a divalent metal cation</name>
        <dbReference type="ChEBI" id="CHEBI:60240"/>
        <label>1</label>
    </ligand>
</feature>
<feature type="binding site" evidence="2">
    <location>
        <position position="11"/>
    </location>
    <ligand>
        <name>a divalent metal cation</name>
        <dbReference type="ChEBI" id="CHEBI:60240"/>
        <label>1</label>
    </ligand>
</feature>
<feature type="binding site" evidence="2">
    <location>
        <position position="200"/>
    </location>
    <ligand>
        <name>a divalent metal cation</name>
        <dbReference type="ChEBI" id="CHEBI:60240"/>
        <label>2</label>
    </ligand>
</feature>
<evidence type="ECO:0008006" key="6">
    <source>
        <dbReference type="Google" id="ProtNLM"/>
    </source>
</evidence>
<dbReference type="PANTHER" id="PTHR46124:SF2">
    <property type="entry name" value="D-AMINOACYL-TRNA DEACYLASE"/>
    <property type="match status" value="1"/>
</dbReference>
<proteinExistence type="predicted"/>
<evidence type="ECO:0000313" key="5">
    <source>
        <dbReference type="Proteomes" id="UP000178572"/>
    </source>
</evidence>
<dbReference type="GO" id="GO:0016788">
    <property type="term" value="F:hydrolase activity, acting on ester bonds"/>
    <property type="evidence" value="ECO:0007669"/>
    <property type="project" value="InterPro"/>
</dbReference>
<dbReference type="STRING" id="1798500.A3C21_02335"/>
<dbReference type="PANTHER" id="PTHR46124">
    <property type="entry name" value="D-AMINOACYL-TRNA DEACYLASE"/>
    <property type="match status" value="1"/>
</dbReference>
<gene>
    <name evidence="4" type="ORF">A3C21_02335</name>
</gene>
<dbReference type="SUPFAM" id="SSF51556">
    <property type="entry name" value="Metallo-dependent hydrolases"/>
    <property type="match status" value="1"/>
</dbReference>
<dbReference type="InterPro" id="IPR018228">
    <property type="entry name" value="DNase_TatD-rel_CS"/>
</dbReference>
<feature type="region of interest" description="Disordered" evidence="3">
    <location>
        <begin position="76"/>
        <end position="116"/>
    </location>
</feature>
<feature type="binding site" evidence="2">
    <location>
        <position position="13"/>
    </location>
    <ligand>
        <name>a divalent metal cation</name>
        <dbReference type="ChEBI" id="CHEBI:60240"/>
        <label>1</label>
    </ligand>
</feature>
<dbReference type="CDD" id="cd01310">
    <property type="entry name" value="TatD_DNAse"/>
    <property type="match status" value="1"/>
</dbReference>
<dbReference type="GO" id="GO:0046872">
    <property type="term" value="F:metal ion binding"/>
    <property type="evidence" value="ECO:0007669"/>
    <property type="project" value="UniProtKB-KW"/>
</dbReference>
<accession>A0A1F6E050</accession>
<dbReference type="PIRSF" id="PIRSF005902">
    <property type="entry name" value="DNase_TatD"/>
    <property type="match status" value="1"/>
</dbReference>
<dbReference type="InterPro" id="IPR032466">
    <property type="entry name" value="Metal_Hydrolase"/>
</dbReference>
<evidence type="ECO:0000256" key="1">
    <source>
        <dbReference type="ARBA" id="ARBA00022801"/>
    </source>
</evidence>
<dbReference type="Pfam" id="PF01026">
    <property type="entry name" value="TatD_DNase"/>
    <property type="match status" value="1"/>
</dbReference>
<dbReference type="Proteomes" id="UP000178572">
    <property type="component" value="Unassembled WGS sequence"/>
</dbReference>
<dbReference type="PROSITE" id="PS01137">
    <property type="entry name" value="TATD_1"/>
    <property type="match status" value="1"/>
</dbReference>
<evidence type="ECO:0000256" key="3">
    <source>
        <dbReference type="SAM" id="MobiDB-lite"/>
    </source>
</evidence>
<name>A0A1F6E050_9BACT</name>